<evidence type="ECO:0000313" key="2">
    <source>
        <dbReference type="Proteomes" id="UP000198734"/>
    </source>
</evidence>
<evidence type="ECO:0000313" key="1">
    <source>
        <dbReference type="EMBL" id="SFQ23342.1"/>
    </source>
</evidence>
<dbReference type="Gene3D" id="3.40.47.40">
    <property type="entry name" value="Stage V sporulation protein AD"/>
    <property type="match status" value="1"/>
</dbReference>
<dbReference type="InterPro" id="IPR010894">
    <property type="entry name" value="SpoVAD"/>
</dbReference>
<keyword evidence="2" id="KW-1185">Reference proteome</keyword>
<dbReference type="Proteomes" id="UP000198734">
    <property type="component" value="Unassembled WGS sequence"/>
</dbReference>
<dbReference type="OrthoDB" id="9770068at2"/>
<sequence length="335" mass="35991">MVNTFGTLQFTTKICIANTGTVVGPVEKDSTFADSFDEVLSLEAEKDETNEQAHARMIESACHWAAKKGHTQVDKVDVLIGGDLINQLSPTNFAARSLAIPYLGVFSACASSMESVILGCLLLESGNARTVLAGASSHHQAVERQFRYPLEYGTQKPKTSQWTVTGAGFSLLEKDLKNTPVVTHATIGKVVDSQQTNPLHMGAAMASAARDTIERHLTNTNSKMADFDVIMTGDLGNIGISILKEMFQDENTGVILQDAGAQFYGNDKFFNAGGSGAGCSAVVFFGQIYDQLKKGSFKRVLLVATGALLSPLTFQQGETIPCIAHAIECRMEKRG</sequence>
<dbReference type="SUPFAM" id="SSF53901">
    <property type="entry name" value="Thiolase-like"/>
    <property type="match status" value="1"/>
</dbReference>
<dbReference type="STRING" id="126156.SAMN05421670_1450"/>
<reference evidence="2" key="1">
    <citation type="submission" date="2016-10" db="EMBL/GenBank/DDBJ databases">
        <authorList>
            <person name="Varghese N."/>
            <person name="Submissions S."/>
        </authorList>
    </citation>
    <scope>NUCLEOTIDE SEQUENCE [LARGE SCALE GENOMIC DNA]</scope>
    <source>
        <strain evidence="2">DSM 11706</strain>
    </source>
</reference>
<name>A0A1I5WUA0_9BACI</name>
<dbReference type="GO" id="GO:0016746">
    <property type="term" value="F:acyltransferase activity"/>
    <property type="evidence" value="ECO:0007669"/>
    <property type="project" value="InterPro"/>
</dbReference>
<dbReference type="RefSeq" id="WP_093535562.1">
    <property type="nucleotide sequence ID" value="NZ_FOXU01000001.1"/>
</dbReference>
<protein>
    <submittedName>
        <fullName evidence="1">Stage V sporulation protein AD</fullName>
    </submittedName>
</protein>
<dbReference type="PIRSF" id="PIRSF011570">
    <property type="entry name" value="SpoVAD"/>
    <property type="match status" value="1"/>
</dbReference>
<dbReference type="InterPro" id="IPR038369">
    <property type="entry name" value="SpoVAD_sf"/>
</dbReference>
<dbReference type="InterPro" id="IPR016039">
    <property type="entry name" value="Thiolase-like"/>
</dbReference>
<organism evidence="1 2">
    <name type="scientific">Psychrobacillus psychrotolerans</name>
    <dbReference type="NCBI Taxonomy" id="126156"/>
    <lineage>
        <taxon>Bacteria</taxon>
        <taxon>Bacillati</taxon>
        <taxon>Bacillota</taxon>
        <taxon>Bacilli</taxon>
        <taxon>Bacillales</taxon>
        <taxon>Bacillaceae</taxon>
        <taxon>Psychrobacillus</taxon>
    </lineage>
</organism>
<gene>
    <name evidence="1" type="ORF">SAMN05421670_1450</name>
</gene>
<accession>A0A1I5WUA0</accession>
<proteinExistence type="predicted"/>
<dbReference type="Pfam" id="PF07451">
    <property type="entry name" value="SpoVAD"/>
    <property type="match status" value="1"/>
</dbReference>
<dbReference type="EMBL" id="FOXU01000001">
    <property type="protein sequence ID" value="SFQ23342.1"/>
    <property type="molecule type" value="Genomic_DNA"/>
</dbReference>
<dbReference type="AlphaFoldDB" id="A0A1I5WUA0"/>